<dbReference type="Proteomes" id="UP001295469">
    <property type="component" value="Chromosome C02"/>
</dbReference>
<feature type="region of interest" description="Disordered" evidence="1">
    <location>
        <begin position="20"/>
        <end position="39"/>
    </location>
</feature>
<accession>A0A816KM12</accession>
<dbReference type="AlphaFoldDB" id="A0A816KM12"/>
<protein>
    <submittedName>
        <fullName evidence="2">(rape) hypothetical protein</fullName>
    </submittedName>
</protein>
<gene>
    <name evidence="2" type="ORF">DARMORV10_C02P64610.1</name>
</gene>
<reference evidence="2" key="1">
    <citation type="submission" date="2021-01" db="EMBL/GenBank/DDBJ databases">
        <authorList>
            <consortium name="Genoscope - CEA"/>
            <person name="William W."/>
        </authorList>
    </citation>
    <scope>NUCLEOTIDE SEQUENCE</scope>
</reference>
<dbReference type="EMBL" id="HG994366">
    <property type="protein sequence ID" value="CAF1922175.1"/>
    <property type="molecule type" value="Genomic_DNA"/>
</dbReference>
<evidence type="ECO:0000256" key="1">
    <source>
        <dbReference type="SAM" id="MobiDB-lite"/>
    </source>
</evidence>
<organism evidence="2">
    <name type="scientific">Brassica napus</name>
    <name type="common">Rape</name>
    <dbReference type="NCBI Taxonomy" id="3708"/>
    <lineage>
        <taxon>Eukaryota</taxon>
        <taxon>Viridiplantae</taxon>
        <taxon>Streptophyta</taxon>
        <taxon>Embryophyta</taxon>
        <taxon>Tracheophyta</taxon>
        <taxon>Spermatophyta</taxon>
        <taxon>Magnoliopsida</taxon>
        <taxon>eudicotyledons</taxon>
        <taxon>Gunneridae</taxon>
        <taxon>Pentapetalae</taxon>
        <taxon>rosids</taxon>
        <taxon>malvids</taxon>
        <taxon>Brassicales</taxon>
        <taxon>Brassicaceae</taxon>
        <taxon>Brassiceae</taxon>
        <taxon>Brassica</taxon>
    </lineage>
</organism>
<evidence type="ECO:0000313" key="2">
    <source>
        <dbReference type="EMBL" id="CAF1922175.1"/>
    </source>
</evidence>
<name>A0A816KM12_BRANA</name>
<sequence>MYVIMFLARLMKEPTAGVVREEEGGEGVGGSGRGEGSEEILERQAKGFRERRDLDERDGFLWVFRMTGRE</sequence>
<proteinExistence type="predicted"/>